<dbReference type="Proteomes" id="UP000570166">
    <property type="component" value="Unassembled WGS sequence"/>
</dbReference>
<dbReference type="GO" id="GO:0005886">
    <property type="term" value="C:plasma membrane"/>
    <property type="evidence" value="ECO:0007669"/>
    <property type="project" value="UniProtKB-SubCell"/>
</dbReference>
<dbReference type="PROSITE" id="PS51007">
    <property type="entry name" value="CYTC"/>
    <property type="match status" value="1"/>
</dbReference>
<organism evidence="15 16">
    <name type="scientific">Sphingomonas chungangi</name>
    <dbReference type="NCBI Taxonomy" id="2683589"/>
    <lineage>
        <taxon>Bacteria</taxon>
        <taxon>Pseudomonadati</taxon>
        <taxon>Pseudomonadota</taxon>
        <taxon>Alphaproteobacteria</taxon>
        <taxon>Sphingomonadales</taxon>
        <taxon>Sphingomonadaceae</taxon>
        <taxon>Sphingomonas</taxon>
    </lineage>
</organism>
<evidence type="ECO:0000313" key="16">
    <source>
        <dbReference type="Proteomes" id="UP000570166"/>
    </source>
</evidence>
<evidence type="ECO:0000256" key="7">
    <source>
        <dbReference type="ARBA" id="ARBA00022982"/>
    </source>
</evidence>
<dbReference type="FunFam" id="1.10.760.10:FF:000026">
    <property type="entry name" value="Cytochrome C, membrane-bound"/>
    <property type="match status" value="1"/>
</dbReference>
<evidence type="ECO:0000256" key="8">
    <source>
        <dbReference type="ARBA" id="ARBA00022989"/>
    </source>
</evidence>
<comment type="caution">
    <text evidence="15">The sequence shown here is derived from an EMBL/GenBank/DDBJ whole genome shotgun (WGS) entry which is preliminary data.</text>
</comment>
<evidence type="ECO:0000256" key="2">
    <source>
        <dbReference type="ARBA" id="ARBA00022448"/>
    </source>
</evidence>
<keyword evidence="7" id="KW-0249">Electron transport</keyword>
<dbReference type="GO" id="GO:0009055">
    <property type="term" value="F:electron transfer activity"/>
    <property type="evidence" value="ECO:0007669"/>
    <property type="project" value="InterPro"/>
</dbReference>
<keyword evidence="10 13" id="KW-0472">Membrane</keyword>
<accession>A0A838L0T5</accession>
<dbReference type="Gene3D" id="1.10.760.10">
    <property type="entry name" value="Cytochrome c-like domain"/>
    <property type="match status" value="1"/>
</dbReference>
<feature type="compositionally biased region" description="Polar residues" evidence="12">
    <location>
        <begin position="248"/>
        <end position="257"/>
    </location>
</feature>
<gene>
    <name evidence="15" type="ORF">HZF05_01770</name>
</gene>
<feature type="transmembrane region" description="Helical" evidence="13">
    <location>
        <begin position="27"/>
        <end position="49"/>
    </location>
</feature>
<evidence type="ECO:0000256" key="10">
    <source>
        <dbReference type="ARBA" id="ARBA00023136"/>
    </source>
</evidence>
<evidence type="ECO:0000256" key="12">
    <source>
        <dbReference type="SAM" id="MobiDB-lite"/>
    </source>
</evidence>
<keyword evidence="6 11" id="KW-0479">Metal-binding</keyword>
<dbReference type="InterPro" id="IPR002327">
    <property type="entry name" value="Cyt_c_1A/1B"/>
</dbReference>
<evidence type="ECO:0000256" key="11">
    <source>
        <dbReference type="PROSITE-ProRule" id="PRU00433"/>
    </source>
</evidence>
<comment type="subcellular location">
    <subcellularLocation>
        <location evidence="1">Cell membrane</location>
        <topology evidence="1">Single-pass membrane protein</topology>
    </subcellularLocation>
</comment>
<evidence type="ECO:0000256" key="4">
    <source>
        <dbReference type="ARBA" id="ARBA00022617"/>
    </source>
</evidence>
<dbReference type="PRINTS" id="PR00604">
    <property type="entry name" value="CYTCHRMECIAB"/>
</dbReference>
<keyword evidence="9 11" id="KW-0408">Iron</keyword>
<keyword evidence="5 13" id="KW-0812">Transmembrane</keyword>
<dbReference type="InterPro" id="IPR009056">
    <property type="entry name" value="Cyt_c-like_dom"/>
</dbReference>
<feature type="domain" description="Cytochrome c" evidence="14">
    <location>
        <begin position="86"/>
        <end position="186"/>
    </location>
</feature>
<dbReference type="SUPFAM" id="SSF46626">
    <property type="entry name" value="Cytochrome c"/>
    <property type="match status" value="1"/>
</dbReference>
<proteinExistence type="predicted"/>
<reference evidence="15 16" key="1">
    <citation type="submission" date="2020-07" db="EMBL/GenBank/DDBJ databases">
        <authorList>
            <person name="Sun Q."/>
        </authorList>
    </citation>
    <scope>NUCLEOTIDE SEQUENCE [LARGE SCALE GENOMIC DNA]</scope>
    <source>
        <strain evidence="15 16">CGMCC 1.13654</strain>
    </source>
</reference>
<dbReference type="EMBL" id="JACEIB010000001">
    <property type="protein sequence ID" value="MBA2932814.1"/>
    <property type="molecule type" value="Genomic_DNA"/>
</dbReference>
<evidence type="ECO:0000259" key="14">
    <source>
        <dbReference type="PROSITE" id="PS51007"/>
    </source>
</evidence>
<evidence type="ECO:0000256" key="13">
    <source>
        <dbReference type="SAM" id="Phobius"/>
    </source>
</evidence>
<feature type="compositionally biased region" description="Low complexity" evidence="12">
    <location>
        <begin position="193"/>
        <end position="214"/>
    </location>
</feature>
<keyword evidence="2" id="KW-0813">Transport</keyword>
<dbReference type="GO" id="GO:0020037">
    <property type="term" value="F:heme binding"/>
    <property type="evidence" value="ECO:0007669"/>
    <property type="project" value="InterPro"/>
</dbReference>
<keyword evidence="16" id="KW-1185">Reference proteome</keyword>
<dbReference type="PANTHER" id="PTHR11961">
    <property type="entry name" value="CYTOCHROME C"/>
    <property type="match status" value="1"/>
</dbReference>
<dbReference type="RefSeq" id="WP_160364904.1">
    <property type="nucleotide sequence ID" value="NZ_JACEIB010000001.1"/>
</dbReference>
<dbReference type="AlphaFoldDB" id="A0A838L0T5"/>
<evidence type="ECO:0000256" key="6">
    <source>
        <dbReference type="ARBA" id="ARBA00022723"/>
    </source>
</evidence>
<evidence type="ECO:0000256" key="5">
    <source>
        <dbReference type="ARBA" id="ARBA00022692"/>
    </source>
</evidence>
<sequence>MVERNEDPHFEGGHRVSGGAKDRTNTIAGWVLFAGICALGFSVVTGEYFHSERPEKMGYTVEGVEAEDTGGGEAAEKPAAFYLASADPQKGAEVFKKCGACHSDQKGGPNQIGPQLWGVVGRPVGTEAGFSYSDALKQHSGPWTFDELFQWLKSPKAYAPGTKMTFAGLSKPEDRANVIAYLNTQSDSPQKLPTAPAAAPAAAAGTDAAAKPGDNTAGEGAKKQPVVTEGQAAANPKGTVGGDAAPSVTGNAAQTKK</sequence>
<keyword evidence="3" id="KW-1003">Cell membrane</keyword>
<protein>
    <submittedName>
        <fullName evidence="15">Cytochrome c family protein</fullName>
    </submittedName>
</protein>
<dbReference type="Pfam" id="PF00034">
    <property type="entry name" value="Cytochrom_C"/>
    <property type="match status" value="1"/>
</dbReference>
<dbReference type="GO" id="GO:0046872">
    <property type="term" value="F:metal ion binding"/>
    <property type="evidence" value="ECO:0007669"/>
    <property type="project" value="UniProtKB-KW"/>
</dbReference>
<keyword evidence="4 11" id="KW-0349">Heme</keyword>
<keyword evidence="8 13" id="KW-1133">Transmembrane helix</keyword>
<evidence type="ECO:0000256" key="9">
    <source>
        <dbReference type="ARBA" id="ARBA00023004"/>
    </source>
</evidence>
<feature type="region of interest" description="Disordered" evidence="12">
    <location>
        <begin position="184"/>
        <end position="257"/>
    </location>
</feature>
<name>A0A838L0T5_9SPHN</name>
<evidence type="ECO:0000256" key="1">
    <source>
        <dbReference type="ARBA" id="ARBA00004162"/>
    </source>
</evidence>
<evidence type="ECO:0000313" key="15">
    <source>
        <dbReference type="EMBL" id="MBA2932814.1"/>
    </source>
</evidence>
<evidence type="ECO:0000256" key="3">
    <source>
        <dbReference type="ARBA" id="ARBA00022475"/>
    </source>
</evidence>
<dbReference type="InterPro" id="IPR036909">
    <property type="entry name" value="Cyt_c-like_dom_sf"/>
</dbReference>